<comment type="similarity">
    <text evidence="1 4">Belongs to the glycosyl hydrolase 17 family.</text>
</comment>
<reference evidence="6 7" key="1">
    <citation type="journal article" date="2021" name="Hortic Res">
        <title>Chromosome-scale assembly of the Dendrobium chrysotoxum genome enhances the understanding of orchid evolution.</title>
        <authorList>
            <person name="Zhang Y."/>
            <person name="Zhang G.Q."/>
            <person name="Zhang D."/>
            <person name="Liu X.D."/>
            <person name="Xu X.Y."/>
            <person name="Sun W.H."/>
            <person name="Yu X."/>
            <person name="Zhu X."/>
            <person name="Wang Z.W."/>
            <person name="Zhao X."/>
            <person name="Zhong W.Y."/>
            <person name="Chen H."/>
            <person name="Yin W.L."/>
            <person name="Huang T."/>
            <person name="Niu S.C."/>
            <person name="Liu Z.J."/>
        </authorList>
    </citation>
    <scope>NUCLEOTIDE SEQUENCE [LARGE SCALE GENOMIC DNA]</scope>
    <source>
        <strain evidence="6">Lindl</strain>
    </source>
</reference>
<protein>
    <recommendedName>
        <fullName evidence="8">Glucan endo-1,3-beta-D-glucosidase</fullName>
    </recommendedName>
</protein>
<dbReference type="SUPFAM" id="SSF51445">
    <property type="entry name" value="(Trans)glycosidases"/>
    <property type="match status" value="4"/>
</dbReference>
<dbReference type="PROSITE" id="PS00587">
    <property type="entry name" value="GLYCOSYL_HYDROL_F17"/>
    <property type="match status" value="4"/>
</dbReference>
<dbReference type="EMBL" id="JAGFBR010000001">
    <property type="protein sequence ID" value="KAH0470889.1"/>
    <property type="molecule type" value="Genomic_DNA"/>
</dbReference>
<dbReference type="AlphaFoldDB" id="A0AAV7HRQ3"/>
<evidence type="ECO:0000256" key="1">
    <source>
        <dbReference type="ARBA" id="ARBA00008773"/>
    </source>
</evidence>
<evidence type="ECO:0000313" key="7">
    <source>
        <dbReference type="Proteomes" id="UP000775213"/>
    </source>
</evidence>
<evidence type="ECO:0000256" key="3">
    <source>
        <dbReference type="ARBA" id="ARBA00023295"/>
    </source>
</evidence>
<dbReference type="InterPro" id="IPR000490">
    <property type="entry name" value="Glyco_hydro_17"/>
</dbReference>
<comment type="caution">
    <text evidence="6">The sequence shown here is derived from an EMBL/GenBank/DDBJ whole genome shotgun (WGS) entry which is preliminary data.</text>
</comment>
<sequence length="1265" mass="135959">MNLSERVESIGVCYGMNGDNLPPPNEVIDLYKSCNIEGIRLYDPNQDALEALKGSNIAVILGVPNSDLSSLANDSSAAFTWVQNNIQSFSEDVAFRYIAVGNELIPDSQAQFILPAMQNMQNALQSAGLQDKIKVSTSVSMGVLGTSYPPSTGAFSSDVINTLQPIISFLAINGAPLLANVYPYFSYIDDTEDISIEYALFTSLGTVVTDPNSQLNYQNLFDAILDALYSALEKAGGPNVAVVVSETGWPSDGGTAATAENAQTYVSNLVNHVGQGTPKRPGSIEAYIFAMFDENQKQPQGIENHFGLFTPDKQPNTFFSVVAVGLLLSFIVVESVGVCYGRRGNNLPPLNEVVDLYKSYRIGGIRLYDTNHDILQALRGSNIPVILDVVDSDLSAIAADPSAATGWVQNNIQAFSDVNFRYIAVGNELIPGDHPENVLPAMNNIQNALQAAGLQGSIKVSTSVSTGVFGASYPPSAGAFSSNVHDTLQPIISFLANNGAPLLANVYPYFSYIGNPNIDLNYALFTSPGTVVTDGPLQYQNLFDAMVDAFFSALEKMGGGNVNVVVSETGWPSDGGGVATQQNAQTYLSNLINHVNQGTPKKPGVNIETYIFAMFDENMKQPEGPENHYGLKLISVAGVESFGVCYGTGGNNLPSPNDVIDLYKSNNIKGIRLYKPDQDALQALKDSNIPVILDVPDSDISSLASDSSVASTWVQSNIQAFSANVNFRYIAVGNQLTDDSNANNILPAMRNIQAALRSAGLQDRIKVSTAVSTGVLSTSYPPSAGAFTSDARTVLVPIIGFLNENGGPLLANVYPYISYTSNPNDISLDYALFTSRGTVVTDGQLQYQNLFDAIVDSLYSAVEKEGGRSITVVVSETGWPSDGGPAATTANAQTYLANLINHVSSGTPKRPGSIEAYIYAMFDENNQQPQGTTVYIILRFSSFLKTLLFHKWLGVESTGVCYGRYGNNLPPVNEVIDLYKSNNIGGIRLYDYNPDAFQALRGSNIAVIVDIPDPSSFASDPSIASAWVQNNIQAFQDVNFRYIVVGNELIPGGQAQYILPAMQHLQNALQSVGLQDRIKVSTSISTGVLANSYPPSAGAFSSDALAALQPIISFLAANGAPLLVNVFPYFHYLNDRDHISLDYALFTSPGTVVTDGQLQYQNLFDAILDALYSALEKVGGGGVTIVVSESGWPSDGLDVATQQNAQTYLSNLLQHVGRGTPKRPGNYIDTYIFAMFDENLKQPQGTENHYGLFTPNKQPKYSLSF</sequence>
<evidence type="ECO:0000256" key="2">
    <source>
        <dbReference type="ARBA" id="ARBA00022801"/>
    </source>
</evidence>
<dbReference type="Proteomes" id="UP000775213">
    <property type="component" value="Unassembled WGS sequence"/>
</dbReference>
<organism evidence="6 7">
    <name type="scientific">Dendrobium chrysotoxum</name>
    <name type="common">Orchid</name>
    <dbReference type="NCBI Taxonomy" id="161865"/>
    <lineage>
        <taxon>Eukaryota</taxon>
        <taxon>Viridiplantae</taxon>
        <taxon>Streptophyta</taxon>
        <taxon>Embryophyta</taxon>
        <taxon>Tracheophyta</taxon>
        <taxon>Spermatophyta</taxon>
        <taxon>Magnoliopsida</taxon>
        <taxon>Liliopsida</taxon>
        <taxon>Asparagales</taxon>
        <taxon>Orchidaceae</taxon>
        <taxon>Epidendroideae</taxon>
        <taxon>Malaxideae</taxon>
        <taxon>Dendrobiinae</taxon>
        <taxon>Dendrobium</taxon>
    </lineage>
</organism>
<dbReference type="Pfam" id="PF00332">
    <property type="entry name" value="Glyco_hydro_17"/>
    <property type="match status" value="4"/>
</dbReference>
<dbReference type="InterPro" id="IPR044965">
    <property type="entry name" value="Glyco_hydro_17_plant"/>
</dbReference>
<proteinExistence type="inferred from homology"/>
<dbReference type="Gene3D" id="3.20.20.80">
    <property type="entry name" value="Glycosidases"/>
    <property type="match status" value="4"/>
</dbReference>
<evidence type="ECO:0000256" key="5">
    <source>
        <dbReference type="RuleBase" id="RU004336"/>
    </source>
</evidence>
<evidence type="ECO:0008006" key="8">
    <source>
        <dbReference type="Google" id="ProtNLM"/>
    </source>
</evidence>
<evidence type="ECO:0000313" key="6">
    <source>
        <dbReference type="EMBL" id="KAH0470889.1"/>
    </source>
</evidence>
<name>A0AAV7HRQ3_DENCH</name>
<dbReference type="FunFam" id="3.20.20.80:FF:000010">
    <property type="entry name" value="glucan endo-1,3-beta-glucosidase, basic"/>
    <property type="match status" value="4"/>
</dbReference>
<dbReference type="GO" id="GO:0042973">
    <property type="term" value="F:glucan endo-1,3-beta-D-glucosidase activity"/>
    <property type="evidence" value="ECO:0007669"/>
    <property type="project" value="UniProtKB-ARBA"/>
</dbReference>
<dbReference type="GO" id="GO:0005975">
    <property type="term" value="P:carbohydrate metabolic process"/>
    <property type="evidence" value="ECO:0007669"/>
    <property type="project" value="InterPro"/>
</dbReference>
<gene>
    <name evidence="6" type="ORF">IEQ34_000612</name>
</gene>
<keyword evidence="7" id="KW-1185">Reference proteome</keyword>
<keyword evidence="2 5" id="KW-0378">Hydrolase</keyword>
<dbReference type="InterPro" id="IPR017853">
    <property type="entry name" value="GH"/>
</dbReference>
<evidence type="ECO:0000256" key="4">
    <source>
        <dbReference type="RuleBase" id="RU004335"/>
    </source>
</evidence>
<accession>A0AAV7HRQ3</accession>
<keyword evidence="3 5" id="KW-0326">Glycosidase</keyword>
<dbReference type="PANTHER" id="PTHR32227">
    <property type="entry name" value="GLUCAN ENDO-1,3-BETA-GLUCOSIDASE BG1-RELATED-RELATED"/>
    <property type="match status" value="1"/>
</dbReference>